<proteinExistence type="predicted"/>
<protein>
    <submittedName>
        <fullName evidence="1">Uncharacterized protein</fullName>
    </submittedName>
</protein>
<gene>
    <name evidence="1" type="ORF">TR153129</name>
</gene>
<dbReference type="EMBL" id="GEEE01002172">
    <property type="protein sequence ID" value="JAP61053.1"/>
    <property type="molecule type" value="Transcribed_RNA"/>
</dbReference>
<name>A0A0V0J6W7_SCHSO</name>
<organism evidence="1">
    <name type="scientific">Schistocephalus solidus</name>
    <name type="common">Tapeworm</name>
    <dbReference type="NCBI Taxonomy" id="70667"/>
    <lineage>
        <taxon>Eukaryota</taxon>
        <taxon>Metazoa</taxon>
        <taxon>Spiralia</taxon>
        <taxon>Lophotrochozoa</taxon>
        <taxon>Platyhelminthes</taxon>
        <taxon>Cestoda</taxon>
        <taxon>Eucestoda</taxon>
        <taxon>Diphyllobothriidea</taxon>
        <taxon>Diphyllobothriidae</taxon>
        <taxon>Schistocephalus</taxon>
    </lineage>
</organism>
<sequence length="125" mass="13287">MKETGAMTEAGEITSEVISPYRAFKTSHNSYIAEPRNFSSNFKPEVYGLPRVSSTSAPPILPAVYGDPATTTTAAAATTVATAVASLASLRVAFALCEFPLLFVDLPVQGVAQRRSTVTTRTHVH</sequence>
<accession>A0A0V0J6W7</accession>
<dbReference type="AlphaFoldDB" id="A0A0V0J6W7"/>
<reference evidence="1" key="1">
    <citation type="submission" date="2016-01" db="EMBL/GenBank/DDBJ databases">
        <title>Reference transcriptome for the parasite Schistocephalus solidus: insights into the molecular evolution of parasitism.</title>
        <authorList>
            <person name="Hebert F.O."/>
            <person name="Grambauer S."/>
            <person name="Barber I."/>
            <person name="Landry C.R."/>
            <person name="Aubin-Horth N."/>
        </authorList>
    </citation>
    <scope>NUCLEOTIDE SEQUENCE</scope>
</reference>
<evidence type="ECO:0000313" key="1">
    <source>
        <dbReference type="EMBL" id="JAP61053.1"/>
    </source>
</evidence>